<organism evidence="1 2">
    <name type="scientific">Olea europaea subsp. europaea</name>
    <dbReference type="NCBI Taxonomy" id="158383"/>
    <lineage>
        <taxon>Eukaryota</taxon>
        <taxon>Viridiplantae</taxon>
        <taxon>Streptophyta</taxon>
        <taxon>Embryophyta</taxon>
        <taxon>Tracheophyta</taxon>
        <taxon>Spermatophyta</taxon>
        <taxon>Magnoliopsida</taxon>
        <taxon>eudicotyledons</taxon>
        <taxon>Gunneridae</taxon>
        <taxon>Pentapetalae</taxon>
        <taxon>asterids</taxon>
        <taxon>lamiids</taxon>
        <taxon>Lamiales</taxon>
        <taxon>Oleaceae</taxon>
        <taxon>Oleeae</taxon>
        <taxon>Olea</taxon>
    </lineage>
</organism>
<evidence type="ECO:0000313" key="2">
    <source>
        <dbReference type="Proteomes" id="UP000594638"/>
    </source>
</evidence>
<reference evidence="1 2" key="1">
    <citation type="submission" date="2019-12" db="EMBL/GenBank/DDBJ databases">
        <authorList>
            <person name="Alioto T."/>
            <person name="Alioto T."/>
            <person name="Gomez Garrido J."/>
        </authorList>
    </citation>
    <scope>NUCLEOTIDE SEQUENCE [LARGE SCALE GENOMIC DNA]</scope>
</reference>
<comment type="caution">
    <text evidence="1">The sequence shown here is derived from an EMBL/GenBank/DDBJ whole genome shotgun (WGS) entry which is preliminary data.</text>
</comment>
<name>A0A8S0SQB2_OLEEU</name>
<accession>A0A8S0SQB2</accession>
<dbReference type="Gramene" id="OE9A033046T1">
    <property type="protein sequence ID" value="OE9A033046C1"/>
    <property type="gene ID" value="OE9A033046"/>
</dbReference>
<gene>
    <name evidence="1" type="ORF">OLEA9_A033046</name>
</gene>
<dbReference type="AlphaFoldDB" id="A0A8S0SQB2"/>
<proteinExistence type="predicted"/>
<dbReference type="EMBL" id="CACTIH010005483">
    <property type="protein sequence ID" value="CAA2994885.1"/>
    <property type="molecule type" value="Genomic_DNA"/>
</dbReference>
<sequence>MAPSVTLHGVEQATLYSLLCATARNVDVWHRRDRHRITQSLRLYVRMRSAHEERFYGRS</sequence>
<dbReference type="Proteomes" id="UP000594638">
    <property type="component" value="Unassembled WGS sequence"/>
</dbReference>
<protein>
    <submittedName>
        <fullName evidence="1">Uncharacterized protein</fullName>
    </submittedName>
</protein>
<evidence type="ECO:0000313" key="1">
    <source>
        <dbReference type="EMBL" id="CAA2994885.1"/>
    </source>
</evidence>
<keyword evidence="2" id="KW-1185">Reference proteome</keyword>